<evidence type="ECO:0000256" key="1">
    <source>
        <dbReference type="SAM" id="MobiDB-lite"/>
    </source>
</evidence>
<feature type="compositionally biased region" description="Pro residues" evidence="1">
    <location>
        <begin position="133"/>
        <end position="143"/>
    </location>
</feature>
<name>A0A6V7P9P6_ANACO</name>
<dbReference type="AlphaFoldDB" id="A0A6V7P9P6"/>
<reference evidence="2" key="1">
    <citation type="submission" date="2020-07" db="EMBL/GenBank/DDBJ databases">
        <authorList>
            <person name="Lin J."/>
        </authorList>
    </citation>
    <scope>NUCLEOTIDE SEQUENCE</scope>
</reference>
<gene>
    <name evidence="2" type="ORF">CB5_LOCUS10762</name>
</gene>
<feature type="region of interest" description="Disordered" evidence="1">
    <location>
        <begin position="123"/>
        <end position="143"/>
    </location>
</feature>
<protein>
    <submittedName>
        <fullName evidence="2">Uncharacterized protein</fullName>
    </submittedName>
</protein>
<organism evidence="2">
    <name type="scientific">Ananas comosus var. bracteatus</name>
    <name type="common">red pineapple</name>
    <dbReference type="NCBI Taxonomy" id="296719"/>
    <lineage>
        <taxon>Eukaryota</taxon>
        <taxon>Viridiplantae</taxon>
        <taxon>Streptophyta</taxon>
        <taxon>Embryophyta</taxon>
        <taxon>Tracheophyta</taxon>
        <taxon>Spermatophyta</taxon>
        <taxon>Magnoliopsida</taxon>
        <taxon>Liliopsida</taxon>
        <taxon>Poales</taxon>
        <taxon>Bromeliaceae</taxon>
        <taxon>Bromelioideae</taxon>
        <taxon>Ananas</taxon>
    </lineage>
</organism>
<proteinExistence type="predicted"/>
<sequence>MDRPVLESNLCGQSSSASFYAHGDRSLPARDRSPRAELSGLSQIFLVLAGCAYGDRSSPEGPDLQGPVPTRGIGPREQISLAEFPVGFGVLQPELKWRFSLGSKLGSWLSTAPPAASHLRLARAPAPTDRPHPPLAGPPTVRTPPTVPCPTVLRHCARYFAELRVAPALATVANRAPKCEHGLRHNETCQRVSRPGSKCLRSCCRSALLAGHPCRFEGSKMTVGEFRDSSWVPAESRCEFRNFRRVTAINFGKSIPVGLLVGIVI</sequence>
<dbReference type="EMBL" id="LR862146">
    <property type="protein sequence ID" value="CAD1827551.1"/>
    <property type="molecule type" value="Genomic_DNA"/>
</dbReference>
<accession>A0A6V7P9P6</accession>
<evidence type="ECO:0000313" key="2">
    <source>
        <dbReference type="EMBL" id="CAD1827551.1"/>
    </source>
</evidence>